<dbReference type="PANTHER" id="PTHR33539:SF1">
    <property type="entry name" value="UPF0764 PROTEIN C16ORF89"/>
    <property type="match status" value="1"/>
</dbReference>
<gene>
    <name evidence="1" type="primary">ORF6378</name>
</gene>
<proteinExistence type="predicted"/>
<dbReference type="PANTHER" id="PTHR33539">
    <property type="entry name" value="UPF0764 PROTEIN C16ORF89"/>
    <property type="match status" value="1"/>
</dbReference>
<protein>
    <submittedName>
        <fullName evidence="1">Uncharacterized protein</fullName>
    </submittedName>
</protein>
<dbReference type="InterPro" id="IPR031751">
    <property type="entry name" value="DUF4735"/>
</dbReference>
<evidence type="ECO:0000313" key="1">
    <source>
        <dbReference type="EMBL" id="CEK49092.1"/>
    </source>
</evidence>
<sequence>PEYYANIGSILAEGLFELDYDSRSISKDVPIWPHGSEESMYEEDSDNCIQELSGKKSGVACAISNLCWRRLTTLGYSMYSLSHEIFYLEIAERFGCQLEMSWHISANNQGSLRSLHDTFCANMLDEANRIADGGFNAESRDLFMEQAALCGMLGYRDFFNSEWLDNILSWQDSKDGCYKWSGWTSDPKLSFSHRRNKREEKRVSSGCLCHRTTVAVSALSQYVRYILEVWFQEQQ</sequence>
<dbReference type="AlphaFoldDB" id="A0A0B6XYE2"/>
<dbReference type="EMBL" id="HACG01002227">
    <property type="protein sequence ID" value="CEK49092.1"/>
    <property type="molecule type" value="Transcribed_RNA"/>
</dbReference>
<dbReference type="GO" id="GO:0005829">
    <property type="term" value="C:cytosol"/>
    <property type="evidence" value="ECO:0007669"/>
    <property type="project" value="TreeGrafter"/>
</dbReference>
<reference evidence="1" key="1">
    <citation type="submission" date="2014-12" db="EMBL/GenBank/DDBJ databases">
        <title>Insight into the proteome of Arion vulgaris.</title>
        <authorList>
            <person name="Aradska J."/>
            <person name="Bulat T."/>
            <person name="Smidak R."/>
            <person name="Sarate P."/>
            <person name="Gangsoo J."/>
            <person name="Sialana F."/>
            <person name="Bilban M."/>
            <person name="Lubec G."/>
        </authorList>
    </citation>
    <scope>NUCLEOTIDE SEQUENCE</scope>
    <source>
        <tissue evidence="1">Skin</tissue>
    </source>
</reference>
<organism evidence="1">
    <name type="scientific">Arion vulgaris</name>
    <dbReference type="NCBI Taxonomy" id="1028688"/>
    <lineage>
        <taxon>Eukaryota</taxon>
        <taxon>Metazoa</taxon>
        <taxon>Spiralia</taxon>
        <taxon>Lophotrochozoa</taxon>
        <taxon>Mollusca</taxon>
        <taxon>Gastropoda</taxon>
        <taxon>Heterobranchia</taxon>
        <taxon>Euthyneura</taxon>
        <taxon>Panpulmonata</taxon>
        <taxon>Eupulmonata</taxon>
        <taxon>Stylommatophora</taxon>
        <taxon>Helicina</taxon>
        <taxon>Arionoidea</taxon>
        <taxon>Arionidae</taxon>
        <taxon>Arion</taxon>
    </lineage>
</organism>
<dbReference type="GO" id="GO:0016020">
    <property type="term" value="C:membrane"/>
    <property type="evidence" value="ECO:0007669"/>
    <property type="project" value="TreeGrafter"/>
</dbReference>
<accession>A0A0B6XYE2</accession>
<feature type="non-terminal residue" evidence="1">
    <location>
        <position position="1"/>
    </location>
</feature>
<name>A0A0B6XYE2_9EUPU</name>
<dbReference type="Pfam" id="PF15882">
    <property type="entry name" value="DUF4735"/>
    <property type="match status" value="1"/>
</dbReference>